<dbReference type="SMART" id="SM00355">
    <property type="entry name" value="ZnF_C2H2"/>
    <property type="match status" value="3"/>
</dbReference>
<sequence>MFHLGKKKALSVLKRPLSPSGSDSTEDQFSEWGASYPDSPGTCQEKFRCALVDCSMAFREARQMAQHLSSAHSIPSADICPCQEHHIVGRHAMNQAAQRNAFTASVCRLIRSFQKHSGSGSLKGMTSRKGNLAATSSSTPYEPEVPEFGLVELSADREPGELVGSRVPYELEAEGPSLNGYPAEAYYAPMGVDADEVQEPLSPVSPVSPGSFRSSLSGHSGAPSFLRHDDHAYGGSVADTDEDTVATGCGATTTSRYTSPLLDVYREVYPDSVGAVPAQSSGRGALPNTLLETNLSPMDVPFHITPLVVIIQQVRTGIIRDLIDNTLNGLQVMRSAIQHNPSLSFSNFIMSYTSPRPLLERCLRALMRARLEYPTTEEEYFFLAYLACMTFPIVKGYCLPRREGELSGNVKTAMESCVGYFGLMDHVDAIGRRLEGQPDDRIVPDRGLSVPYIKRTILLALPSEPGTEEFIPFATGAVDTLDGERQHDIYDVVVRLIHVGYTNGPRSHYFDYARAVILTSYTALVGVVGPEPFSHNFDSVIRDLIDTLEEPTTATQTTSQPQAMLSAYPPVAPQPMPQHRVLILSRRPVTPPSPQHNTYTAKISPLSPESGYFSLTSTPPNTPGEQRQRDIASPFAHRRIAYTATADSTLPAHHPHLIHRRPLPNYSTSPLEPAPSDLGLGGLALNDPVYGDPALRDPTSTLSPNLLRCGLCSYAPKPNPNIDFMKSNLRRHERTKHGQYCVFDCPYCESEVGSGGRGDNFQHHLEKFHGVERKWSAVEKNKFRRMGEGGEGRGRGRKRRKV</sequence>
<keyword evidence="5" id="KW-1185">Reference proteome</keyword>
<gene>
    <name evidence="4" type="ORF">FGG08_004276</name>
</gene>
<evidence type="ECO:0000313" key="4">
    <source>
        <dbReference type="EMBL" id="KAH0541220.1"/>
    </source>
</evidence>
<comment type="caution">
    <text evidence="4">The sequence shown here is derived from an EMBL/GenBank/DDBJ whole genome shotgun (WGS) entry which is preliminary data.</text>
</comment>
<reference evidence="4" key="1">
    <citation type="submission" date="2021-03" db="EMBL/GenBank/DDBJ databases">
        <title>Comparative genomics and phylogenomic investigation of the class Geoglossomycetes provide insights into ecological specialization and systematics.</title>
        <authorList>
            <person name="Melie T."/>
            <person name="Pirro S."/>
            <person name="Miller A.N."/>
            <person name="Quandt A."/>
        </authorList>
    </citation>
    <scope>NUCLEOTIDE SEQUENCE</scope>
    <source>
        <strain evidence="4">GBOQ0MN5Z8</strain>
    </source>
</reference>
<keyword evidence="1" id="KW-0862">Zinc</keyword>
<name>A0A9P8KZQ1_9PEZI</name>
<evidence type="ECO:0000313" key="5">
    <source>
        <dbReference type="Proteomes" id="UP000698800"/>
    </source>
</evidence>
<proteinExistence type="predicted"/>
<dbReference type="PROSITE" id="PS00028">
    <property type="entry name" value="ZINC_FINGER_C2H2_1"/>
    <property type="match status" value="1"/>
</dbReference>
<evidence type="ECO:0000256" key="1">
    <source>
        <dbReference type="PROSITE-ProRule" id="PRU00042"/>
    </source>
</evidence>
<accession>A0A9P8KZQ1</accession>
<dbReference type="InterPro" id="IPR013087">
    <property type="entry name" value="Znf_C2H2_type"/>
</dbReference>
<feature type="domain" description="C2H2-type" evidence="3">
    <location>
        <begin position="47"/>
        <end position="73"/>
    </location>
</feature>
<dbReference type="PROSITE" id="PS50157">
    <property type="entry name" value="ZINC_FINGER_C2H2_2"/>
    <property type="match status" value="1"/>
</dbReference>
<feature type="region of interest" description="Disordered" evidence="2">
    <location>
        <begin position="116"/>
        <end position="144"/>
    </location>
</feature>
<evidence type="ECO:0000259" key="3">
    <source>
        <dbReference type="PROSITE" id="PS50157"/>
    </source>
</evidence>
<dbReference type="OrthoDB" id="654211at2759"/>
<dbReference type="AlphaFoldDB" id="A0A9P8KZQ1"/>
<organism evidence="4 5">
    <name type="scientific">Glutinoglossum americanum</name>
    <dbReference type="NCBI Taxonomy" id="1670608"/>
    <lineage>
        <taxon>Eukaryota</taxon>
        <taxon>Fungi</taxon>
        <taxon>Dikarya</taxon>
        <taxon>Ascomycota</taxon>
        <taxon>Pezizomycotina</taxon>
        <taxon>Geoglossomycetes</taxon>
        <taxon>Geoglossales</taxon>
        <taxon>Geoglossaceae</taxon>
        <taxon>Glutinoglossum</taxon>
    </lineage>
</organism>
<keyword evidence="1" id="KW-0863">Zinc-finger</keyword>
<dbReference type="EMBL" id="JAGHQL010000084">
    <property type="protein sequence ID" value="KAH0541220.1"/>
    <property type="molecule type" value="Genomic_DNA"/>
</dbReference>
<protein>
    <recommendedName>
        <fullName evidence="3">C2H2-type domain-containing protein</fullName>
    </recommendedName>
</protein>
<feature type="region of interest" description="Disordered" evidence="2">
    <location>
        <begin position="201"/>
        <end position="221"/>
    </location>
</feature>
<keyword evidence="1" id="KW-0479">Metal-binding</keyword>
<evidence type="ECO:0000256" key="2">
    <source>
        <dbReference type="SAM" id="MobiDB-lite"/>
    </source>
</evidence>
<dbReference type="Proteomes" id="UP000698800">
    <property type="component" value="Unassembled WGS sequence"/>
</dbReference>
<feature type="compositionally biased region" description="Low complexity" evidence="2">
    <location>
        <begin position="201"/>
        <end position="220"/>
    </location>
</feature>
<dbReference type="GO" id="GO:0008270">
    <property type="term" value="F:zinc ion binding"/>
    <property type="evidence" value="ECO:0007669"/>
    <property type="project" value="UniProtKB-KW"/>
</dbReference>